<proteinExistence type="predicted"/>
<dbReference type="GO" id="GO:0003924">
    <property type="term" value="F:GTPase activity"/>
    <property type="evidence" value="ECO:0007669"/>
    <property type="project" value="InterPro"/>
</dbReference>
<dbReference type="Pfam" id="PF00071">
    <property type="entry name" value="Ras"/>
    <property type="match status" value="1"/>
</dbReference>
<dbReference type="SMART" id="SM00176">
    <property type="entry name" value="RAN"/>
    <property type="match status" value="1"/>
</dbReference>
<evidence type="ECO:0000256" key="3">
    <source>
        <dbReference type="ARBA" id="ARBA00022741"/>
    </source>
</evidence>
<dbReference type="Gene3D" id="3.40.50.300">
    <property type="entry name" value="P-loop containing nucleotide triphosphate hydrolases"/>
    <property type="match status" value="1"/>
</dbReference>
<reference evidence="9" key="2">
    <citation type="submission" date="2015-01" db="EMBL/GenBank/DDBJ databases">
        <title>Evolutionary Origins and Diversification of the Mycorrhizal Mutualists.</title>
        <authorList>
            <consortium name="DOE Joint Genome Institute"/>
            <consortium name="Mycorrhizal Genomics Consortium"/>
            <person name="Kohler A."/>
            <person name="Kuo A."/>
            <person name="Nagy L.G."/>
            <person name="Floudas D."/>
            <person name="Copeland A."/>
            <person name="Barry K.W."/>
            <person name="Cichocki N."/>
            <person name="Veneault-Fourrey C."/>
            <person name="LaButti K."/>
            <person name="Lindquist E.A."/>
            <person name="Lipzen A."/>
            <person name="Lundell T."/>
            <person name="Morin E."/>
            <person name="Murat C."/>
            <person name="Riley R."/>
            <person name="Ohm R."/>
            <person name="Sun H."/>
            <person name="Tunlid A."/>
            <person name="Henrissat B."/>
            <person name="Grigoriev I.V."/>
            <person name="Hibbett D.S."/>
            <person name="Martin F."/>
        </authorList>
    </citation>
    <scope>NUCLEOTIDE SEQUENCE [LARGE SCALE GENOMIC DNA]</scope>
    <source>
        <strain evidence="9">UH-Slu-Lm8-n1</strain>
    </source>
</reference>
<dbReference type="FunFam" id="3.40.50.300:FF:001763">
    <property type="entry name" value="Ras family gtpase"/>
    <property type="match status" value="1"/>
</dbReference>
<organism evidence="8 9">
    <name type="scientific">Suillus luteus UH-Slu-Lm8-n1</name>
    <dbReference type="NCBI Taxonomy" id="930992"/>
    <lineage>
        <taxon>Eukaryota</taxon>
        <taxon>Fungi</taxon>
        <taxon>Dikarya</taxon>
        <taxon>Basidiomycota</taxon>
        <taxon>Agaricomycotina</taxon>
        <taxon>Agaricomycetes</taxon>
        <taxon>Agaricomycetidae</taxon>
        <taxon>Boletales</taxon>
        <taxon>Suillineae</taxon>
        <taxon>Suillaceae</taxon>
        <taxon>Suillus</taxon>
    </lineage>
</organism>
<dbReference type="InterPro" id="IPR005225">
    <property type="entry name" value="Small_GTP-bd"/>
</dbReference>
<accession>A0A0D0BJB6</accession>
<keyword evidence="6" id="KW-0472">Membrane</keyword>
<sequence>MDSWRVAVLGDGGVGKTALAVQFTLNCFVETYDPTIEDAYRKQLIVDNKMCFVEVIDTAGQEEYATLRDQWVREGQGFILVYSIASRSTFERLDVFRQSMLKVKRQKPIFMLVGNKCDKTYEREVSREEGIALARSFGCEFMETSARTAYNVELLFTNLVRALRQTKRLESGGSGGKQSDKQPKDGGKKPKCVVM</sequence>
<evidence type="ECO:0000256" key="1">
    <source>
        <dbReference type="ARBA" id="ARBA00004342"/>
    </source>
</evidence>
<protein>
    <recommendedName>
        <fullName evidence="10">Small monomeric GTPase</fullName>
    </recommendedName>
</protein>
<dbReference type="InParanoid" id="A0A0D0BJB6"/>
<keyword evidence="5" id="KW-0342">GTP-binding</keyword>
<dbReference type="GO" id="GO:0005525">
    <property type="term" value="F:GTP binding"/>
    <property type="evidence" value="ECO:0007669"/>
    <property type="project" value="UniProtKB-KW"/>
</dbReference>
<name>A0A0D0BJB6_9AGAM</name>
<dbReference type="PRINTS" id="PR00449">
    <property type="entry name" value="RASTRNSFRMNG"/>
</dbReference>
<dbReference type="SMART" id="SM00175">
    <property type="entry name" value="RAB"/>
    <property type="match status" value="1"/>
</dbReference>
<dbReference type="NCBIfam" id="TIGR00231">
    <property type="entry name" value="small_GTP"/>
    <property type="match status" value="1"/>
</dbReference>
<dbReference type="PANTHER" id="PTHR24070">
    <property type="entry name" value="RAS, DI-RAS, AND RHEB FAMILY MEMBERS OF SMALL GTPASE SUPERFAMILY"/>
    <property type="match status" value="1"/>
</dbReference>
<dbReference type="HOGENOM" id="CLU_041217_9_8_1"/>
<gene>
    <name evidence="8" type="ORF">CY34DRAFT_797058</name>
</gene>
<comment type="subcellular location">
    <subcellularLocation>
        <location evidence="1">Cell membrane</location>
        <topology evidence="1">Lipid-anchor</topology>
        <orientation evidence="1">Cytoplasmic side</orientation>
    </subcellularLocation>
</comment>
<evidence type="ECO:0000313" key="8">
    <source>
        <dbReference type="EMBL" id="KIK49609.1"/>
    </source>
</evidence>
<dbReference type="GO" id="GO:0007165">
    <property type="term" value="P:signal transduction"/>
    <property type="evidence" value="ECO:0007669"/>
    <property type="project" value="InterPro"/>
</dbReference>
<dbReference type="SMART" id="SM00173">
    <property type="entry name" value="RAS"/>
    <property type="match status" value="1"/>
</dbReference>
<evidence type="ECO:0000256" key="2">
    <source>
        <dbReference type="ARBA" id="ARBA00022475"/>
    </source>
</evidence>
<evidence type="ECO:0000256" key="6">
    <source>
        <dbReference type="ARBA" id="ARBA00023136"/>
    </source>
</evidence>
<dbReference type="AlphaFoldDB" id="A0A0D0BJB6"/>
<dbReference type="STRING" id="930992.A0A0D0BJB6"/>
<dbReference type="EMBL" id="KN835132">
    <property type="protein sequence ID" value="KIK49609.1"/>
    <property type="molecule type" value="Genomic_DNA"/>
</dbReference>
<dbReference type="SMART" id="SM00174">
    <property type="entry name" value="RHO"/>
    <property type="match status" value="1"/>
</dbReference>
<keyword evidence="4" id="KW-0378">Hydrolase</keyword>
<evidence type="ECO:0000256" key="7">
    <source>
        <dbReference type="SAM" id="MobiDB-lite"/>
    </source>
</evidence>
<feature type="region of interest" description="Disordered" evidence="7">
    <location>
        <begin position="169"/>
        <end position="195"/>
    </location>
</feature>
<feature type="compositionally biased region" description="Basic and acidic residues" evidence="7">
    <location>
        <begin position="178"/>
        <end position="188"/>
    </location>
</feature>
<dbReference type="PROSITE" id="PS51421">
    <property type="entry name" value="RAS"/>
    <property type="match status" value="1"/>
</dbReference>
<dbReference type="InterPro" id="IPR001806">
    <property type="entry name" value="Small_GTPase"/>
</dbReference>
<dbReference type="OrthoDB" id="5976022at2759"/>
<evidence type="ECO:0000313" key="9">
    <source>
        <dbReference type="Proteomes" id="UP000054485"/>
    </source>
</evidence>
<keyword evidence="2" id="KW-1003">Cell membrane</keyword>
<dbReference type="Proteomes" id="UP000054485">
    <property type="component" value="Unassembled WGS sequence"/>
</dbReference>
<evidence type="ECO:0000256" key="5">
    <source>
        <dbReference type="ARBA" id="ARBA00023134"/>
    </source>
</evidence>
<reference evidence="8 9" key="1">
    <citation type="submission" date="2014-04" db="EMBL/GenBank/DDBJ databases">
        <authorList>
            <consortium name="DOE Joint Genome Institute"/>
            <person name="Kuo A."/>
            <person name="Ruytinx J."/>
            <person name="Rineau F."/>
            <person name="Colpaert J."/>
            <person name="Kohler A."/>
            <person name="Nagy L.G."/>
            <person name="Floudas D."/>
            <person name="Copeland A."/>
            <person name="Barry K.W."/>
            <person name="Cichocki N."/>
            <person name="Veneault-Fourrey C."/>
            <person name="LaButti K."/>
            <person name="Lindquist E.A."/>
            <person name="Lipzen A."/>
            <person name="Lundell T."/>
            <person name="Morin E."/>
            <person name="Murat C."/>
            <person name="Sun H."/>
            <person name="Tunlid A."/>
            <person name="Henrissat B."/>
            <person name="Grigoriev I.V."/>
            <person name="Hibbett D.S."/>
            <person name="Martin F."/>
            <person name="Nordberg H.P."/>
            <person name="Cantor M.N."/>
            <person name="Hua S.X."/>
        </authorList>
    </citation>
    <scope>NUCLEOTIDE SEQUENCE [LARGE SCALE GENOMIC DNA]</scope>
    <source>
        <strain evidence="8 9">UH-Slu-Lm8-n1</strain>
    </source>
</reference>
<dbReference type="SUPFAM" id="SSF52540">
    <property type="entry name" value="P-loop containing nucleoside triphosphate hydrolases"/>
    <property type="match status" value="1"/>
</dbReference>
<dbReference type="InterPro" id="IPR020849">
    <property type="entry name" value="Small_GTPase_Ras-type"/>
</dbReference>
<evidence type="ECO:0000256" key="4">
    <source>
        <dbReference type="ARBA" id="ARBA00022801"/>
    </source>
</evidence>
<dbReference type="PROSITE" id="PS51419">
    <property type="entry name" value="RAB"/>
    <property type="match status" value="1"/>
</dbReference>
<evidence type="ECO:0008006" key="10">
    <source>
        <dbReference type="Google" id="ProtNLM"/>
    </source>
</evidence>
<keyword evidence="3" id="KW-0547">Nucleotide-binding</keyword>
<keyword evidence="9" id="KW-1185">Reference proteome</keyword>
<dbReference type="GO" id="GO:0005886">
    <property type="term" value="C:plasma membrane"/>
    <property type="evidence" value="ECO:0007669"/>
    <property type="project" value="UniProtKB-SubCell"/>
</dbReference>
<dbReference type="InterPro" id="IPR027417">
    <property type="entry name" value="P-loop_NTPase"/>
</dbReference>